<sequence>MYTRKVVEGQELIITITRPDVLNGLNPAAHHERARHFDGFEANCDLRVAIIPADA</sequence>
<reference evidence="1 2" key="1">
    <citation type="journal article" date="2020" name="Front. Microbiol.">
        <title>Genetic Organization of the aprX-lipA2 Operon Affects the Proteolytic Potential of Pseudomonas Species in Milk.</title>
        <authorList>
            <person name="Maier C."/>
            <person name="Huptas C."/>
            <person name="von Neubeck M."/>
            <person name="Scherer S."/>
            <person name="Wenning M."/>
            <person name="Lucking G."/>
        </authorList>
    </citation>
    <scope>NUCLEOTIDE SEQUENCE [LARGE SCALE GENOMIC DNA]</scope>
    <source>
        <strain evidence="1 2">DSM 16272</strain>
    </source>
</reference>
<dbReference type="Gene3D" id="3.30.300.220">
    <property type="match status" value="1"/>
</dbReference>
<dbReference type="EMBL" id="JAAQWG010000048">
    <property type="protein sequence ID" value="NMY11908.1"/>
    <property type="molecule type" value="Genomic_DNA"/>
</dbReference>
<dbReference type="Proteomes" id="UP000537729">
    <property type="component" value="Unassembled WGS sequence"/>
</dbReference>
<proteinExistence type="predicted"/>
<comment type="caution">
    <text evidence="1">The sequence shown here is derived from an EMBL/GenBank/DDBJ whole genome shotgun (WGS) entry which is preliminary data.</text>
</comment>
<accession>A0A7Y1A9Y5</accession>
<protein>
    <recommendedName>
        <fullName evidence="3">Enoyl-CoA hydratase</fullName>
    </recommendedName>
</protein>
<evidence type="ECO:0000313" key="1">
    <source>
        <dbReference type="EMBL" id="NMY11908.1"/>
    </source>
</evidence>
<organism evidence="1 2">
    <name type="scientific">Pseudomonas veronii</name>
    <dbReference type="NCBI Taxonomy" id="76761"/>
    <lineage>
        <taxon>Bacteria</taxon>
        <taxon>Pseudomonadati</taxon>
        <taxon>Pseudomonadota</taxon>
        <taxon>Gammaproteobacteria</taxon>
        <taxon>Pseudomonadales</taxon>
        <taxon>Pseudomonadaceae</taxon>
        <taxon>Pseudomonas</taxon>
    </lineage>
</organism>
<dbReference type="AlphaFoldDB" id="A0A7Y1A9Y5"/>
<evidence type="ECO:0000313" key="2">
    <source>
        <dbReference type="Proteomes" id="UP000537729"/>
    </source>
</evidence>
<name>A0A7Y1A9Y5_PSEVE</name>
<dbReference type="InterPro" id="IPR029045">
    <property type="entry name" value="ClpP/crotonase-like_dom_sf"/>
</dbReference>
<gene>
    <name evidence="1" type="ORF">HBO38_26275</name>
</gene>
<evidence type="ECO:0008006" key="3">
    <source>
        <dbReference type="Google" id="ProtNLM"/>
    </source>
</evidence>
<dbReference type="SUPFAM" id="SSF52096">
    <property type="entry name" value="ClpP/crotonase"/>
    <property type="match status" value="1"/>
</dbReference>
<dbReference type="RefSeq" id="WP_169885545.1">
    <property type="nucleotide sequence ID" value="NZ_JAAQWG010000048.1"/>
</dbReference>